<sequence>MAFLPSSLHQILPFSYHPQSCSSLHPSTSTRPPAAPLPPTAQHQIRSLERSCSDPYSIAGQCAAPLSRSSKQSWYPQLRCRWLTSMVTWTTAVDDEGQREEDGSGVDEEGRQEVSGQFEEVRWEVDDQVDGEGRGRYLGGEDSSQEQHRDMGRCGMWQGDRVARSRQFSPHKLLQLPPPRKSAASSNIDGYPQLRRAPVELLLPISSWLSS</sequence>
<proteinExistence type="predicted"/>
<reference evidence="2" key="1">
    <citation type="submission" date="2014-09" db="EMBL/GenBank/DDBJ databases">
        <authorList>
            <person name="Magalhaes I.L.F."/>
            <person name="Oliveira U."/>
            <person name="Santos F.R."/>
            <person name="Vidigal T.H.D.A."/>
            <person name="Brescovit A.D."/>
            <person name="Santos A.J."/>
        </authorList>
    </citation>
    <scope>NUCLEOTIDE SEQUENCE</scope>
    <source>
        <tissue evidence="2">Shoot tissue taken approximately 20 cm above the soil surface</tissue>
    </source>
</reference>
<feature type="compositionally biased region" description="Acidic residues" evidence="1">
    <location>
        <begin position="94"/>
        <end position="107"/>
    </location>
</feature>
<name>A0A0A9GEB1_ARUDO</name>
<accession>A0A0A9GEB1</accession>
<organism evidence="2">
    <name type="scientific">Arundo donax</name>
    <name type="common">Giant reed</name>
    <name type="synonym">Donax arundinaceus</name>
    <dbReference type="NCBI Taxonomy" id="35708"/>
    <lineage>
        <taxon>Eukaryota</taxon>
        <taxon>Viridiplantae</taxon>
        <taxon>Streptophyta</taxon>
        <taxon>Embryophyta</taxon>
        <taxon>Tracheophyta</taxon>
        <taxon>Spermatophyta</taxon>
        <taxon>Magnoliopsida</taxon>
        <taxon>Liliopsida</taxon>
        <taxon>Poales</taxon>
        <taxon>Poaceae</taxon>
        <taxon>PACMAD clade</taxon>
        <taxon>Arundinoideae</taxon>
        <taxon>Arundineae</taxon>
        <taxon>Arundo</taxon>
    </lineage>
</organism>
<feature type="region of interest" description="Disordered" evidence="1">
    <location>
        <begin position="22"/>
        <end position="43"/>
    </location>
</feature>
<protein>
    <submittedName>
        <fullName evidence="2">Uncharacterized protein</fullName>
    </submittedName>
</protein>
<dbReference type="EMBL" id="GBRH01177005">
    <property type="protein sequence ID" value="JAE20891.1"/>
    <property type="molecule type" value="Transcribed_RNA"/>
</dbReference>
<feature type="region of interest" description="Disordered" evidence="1">
    <location>
        <begin position="94"/>
        <end position="115"/>
    </location>
</feature>
<evidence type="ECO:0000256" key="1">
    <source>
        <dbReference type="SAM" id="MobiDB-lite"/>
    </source>
</evidence>
<dbReference type="AlphaFoldDB" id="A0A0A9GEB1"/>
<feature type="region of interest" description="Disordered" evidence="1">
    <location>
        <begin position="168"/>
        <end position="191"/>
    </location>
</feature>
<reference evidence="2" key="2">
    <citation type="journal article" date="2015" name="Data Brief">
        <title>Shoot transcriptome of the giant reed, Arundo donax.</title>
        <authorList>
            <person name="Barrero R.A."/>
            <person name="Guerrero F.D."/>
            <person name="Moolhuijzen P."/>
            <person name="Goolsby J.A."/>
            <person name="Tidwell J."/>
            <person name="Bellgard S.E."/>
            <person name="Bellgard M.I."/>
        </authorList>
    </citation>
    <scope>NUCLEOTIDE SEQUENCE</scope>
    <source>
        <tissue evidence="2">Shoot tissue taken approximately 20 cm above the soil surface</tissue>
    </source>
</reference>
<evidence type="ECO:0000313" key="2">
    <source>
        <dbReference type="EMBL" id="JAE20891.1"/>
    </source>
</evidence>
<feature type="region of interest" description="Disordered" evidence="1">
    <location>
        <begin position="130"/>
        <end position="149"/>
    </location>
</feature>